<dbReference type="RefSeq" id="WP_315948454.1">
    <property type="nucleotide sequence ID" value="NZ_JAWCUA010000010.1"/>
</dbReference>
<feature type="transmembrane region" description="Helical" evidence="1">
    <location>
        <begin position="93"/>
        <end position="117"/>
    </location>
</feature>
<keyword evidence="4" id="KW-1185">Reference proteome</keyword>
<dbReference type="Proteomes" id="UP001257914">
    <property type="component" value="Unassembled WGS sequence"/>
</dbReference>
<evidence type="ECO:0000256" key="1">
    <source>
        <dbReference type="SAM" id="Phobius"/>
    </source>
</evidence>
<comment type="caution">
    <text evidence="3">The sequence shown here is derived from an EMBL/GenBank/DDBJ whole genome shotgun (WGS) entry which is preliminary data.</text>
</comment>
<feature type="domain" description="Inner membrane protein YejM N-terminal" evidence="2">
    <location>
        <begin position="15"/>
        <end position="246"/>
    </location>
</feature>
<evidence type="ECO:0000313" key="3">
    <source>
        <dbReference type="EMBL" id="MDU0114777.1"/>
    </source>
</evidence>
<sequence length="491" mass="56501">MIKIRSQQEIERPFNLLSWGHWFTFANIILALLFSFFYLSTSQLPATFLGWMYLIVNWLGHFSFLAISCFILTIFPIITLFPHRHHIRGISSIMATFFQLLLFLDVLSFRSLGYHLSATSLLQLREVEDFYIVHMGNGYWFLLLFVLVAILAYQFVVSNLTWKRITQLQNFKYKNVIATTLVSVFFISHLMHMWSDATLNSDIAKQNNLFPVSYPLTAKTLLAKYELIDLKKYQLVKTQQTDVSQSGFTIKPFTMISCDVADKRNLSVHLVDISNITSITHWLTRFNINYQTSDQLIIPSDFDTAIFNFSTGLPGLYSHMGSQTQLEINYQLSANKIAIELHSGTYDVEQQSANSDTSRVYVFYDKTNPSPFYRSKVILVGFNTINSSPMAPQNIIASYMKDELQCDEYNELNLIDSAISDIEDDYIFTNFHEGLFSIVYKDKSMLFEHGQLVSNLSFSNEKPVIEPLDLQTIQAAITKLTSRRLKLAPIN</sequence>
<dbReference type="Pfam" id="PF11893">
    <property type="entry name" value="DUF3413"/>
    <property type="match status" value="1"/>
</dbReference>
<organism evidence="3 4">
    <name type="scientific">Psychrosphaera aquimarina</name>
    <dbReference type="NCBI Taxonomy" id="2044854"/>
    <lineage>
        <taxon>Bacteria</taxon>
        <taxon>Pseudomonadati</taxon>
        <taxon>Pseudomonadota</taxon>
        <taxon>Gammaproteobacteria</taxon>
        <taxon>Alteromonadales</taxon>
        <taxon>Pseudoalteromonadaceae</taxon>
        <taxon>Psychrosphaera</taxon>
    </lineage>
</organism>
<dbReference type="EMBL" id="JAWCUA010000010">
    <property type="protein sequence ID" value="MDU0114777.1"/>
    <property type="molecule type" value="Genomic_DNA"/>
</dbReference>
<keyword evidence="1" id="KW-1133">Transmembrane helix</keyword>
<evidence type="ECO:0000259" key="2">
    <source>
        <dbReference type="Pfam" id="PF11893"/>
    </source>
</evidence>
<feature type="transmembrane region" description="Helical" evidence="1">
    <location>
        <begin position="21"/>
        <end position="39"/>
    </location>
</feature>
<feature type="transmembrane region" description="Helical" evidence="1">
    <location>
        <begin position="59"/>
        <end position="81"/>
    </location>
</feature>
<accession>A0ABU3R5N0</accession>
<gene>
    <name evidence="3" type="ORF">RT723_17625</name>
</gene>
<feature type="transmembrane region" description="Helical" evidence="1">
    <location>
        <begin position="137"/>
        <end position="156"/>
    </location>
</feature>
<keyword evidence="1" id="KW-0472">Membrane</keyword>
<name>A0ABU3R5N0_9GAMM</name>
<feature type="transmembrane region" description="Helical" evidence="1">
    <location>
        <begin position="176"/>
        <end position="194"/>
    </location>
</feature>
<proteinExistence type="predicted"/>
<protein>
    <submittedName>
        <fullName evidence="3">DUF3413 domain-containing protein</fullName>
    </submittedName>
</protein>
<evidence type="ECO:0000313" key="4">
    <source>
        <dbReference type="Proteomes" id="UP001257914"/>
    </source>
</evidence>
<dbReference type="InterPro" id="IPR024588">
    <property type="entry name" value="YejM_N"/>
</dbReference>
<keyword evidence="1" id="KW-0812">Transmembrane</keyword>
<reference evidence="3 4" key="1">
    <citation type="submission" date="2023-10" db="EMBL/GenBank/DDBJ databases">
        <title>Psychrosphaera aquimaarina strain SW33 isolated from seawater.</title>
        <authorList>
            <person name="Bayburt H."/>
            <person name="Kim J.M."/>
            <person name="Choi B.J."/>
            <person name="Jeon C.O."/>
        </authorList>
    </citation>
    <scope>NUCLEOTIDE SEQUENCE [LARGE SCALE GENOMIC DNA]</scope>
    <source>
        <strain evidence="3 4">KCTC 52743</strain>
    </source>
</reference>